<accession>A0AAE1LMH4</accession>
<evidence type="ECO:0000256" key="1">
    <source>
        <dbReference type="SAM" id="MobiDB-lite"/>
    </source>
</evidence>
<keyword evidence="3" id="KW-1185">Reference proteome</keyword>
<organism evidence="2 3">
    <name type="scientific">Frankliniella fusca</name>
    <dbReference type="NCBI Taxonomy" id="407009"/>
    <lineage>
        <taxon>Eukaryota</taxon>
        <taxon>Metazoa</taxon>
        <taxon>Ecdysozoa</taxon>
        <taxon>Arthropoda</taxon>
        <taxon>Hexapoda</taxon>
        <taxon>Insecta</taxon>
        <taxon>Pterygota</taxon>
        <taxon>Neoptera</taxon>
        <taxon>Paraneoptera</taxon>
        <taxon>Thysanoptera</taxon>
        <taxon>Terebrantia</taxon>
        <taxon>Thripoidea</taxon>
        <taxon>Thripidae</taxon>
        <taxon>Frankliniella</taxon>
    </lineage>
</organism>
<dbReference type="Proteomes" id="UP001219518">
    <property type="component" value="Unassembled WGS sequence"/>
</dbReference>
<reference evidence="2" key="2">
    <citation type="journal article" date="2023" name="BMC Genomics">
        <title>Pest status, molecular evolution, and epigenetic factors derived from the genome assembly of Frankliniella fusca, a thysanopteran phytovirus vector.</title>
        <authorList>
            <person name="Catto M.A."/>
            <person name="Labadie P.E."/>
            <person name="Jacobson A.L."/>
            <person name="Kennedy G.G."/>
            <person name="Srinivasan R."/>
            <person name="Hunt B.G."/>
        </authorList>
    </citation>
    <scope>NUCLEOTIDE SEQUENCE</scope>
    <source>
        <strain evidence="2">PL_HMW_Pooled</strain>
    </source>
</reference>
<dbReference type="AlphaFoldDB" id="A0AAE1LMH4"/>
<protein>
    <submittedName>
        <fullName evidence="2">Ribonuclease DdI</fullName>
    </submittedName>
</protein>
<sequence>MCFKDGAEDPACKRTELQRTETEVPSMSVSDLVTKNSRQLLEILLTEDSGSLESPVLEWKDRADYQRGMEIVKHLLVVKDYAEQGVRLFKDFNKTVTKKGE</sequence>
<evidence type="ECO:0000313" key="3">
    <source>
        <dbReference type="Proteomes" id="UP001219518"/>
    </source>
</evidence>
<name>A0AAE1LMH4_9NEOP</name>
<proteinExistence type="predicted"/>
<dbReference type="EMBL" id="JAHWGI010001161">
    <property type="protein sequence ID" value="KAK3924034.1"/>
    <property type="molecule type" value="Genomic_DNA"/>
</dbReference>
<feature type="region of interest" description="Disordered" evidence="1">
    <location>
        <begin position="1"/>
        <end position="20"/>
    </location>
</feature>
<reference evidence="2" key="1">
    <citation type="submission" date="2021-07" db="EMBL/GenBank/DDBJ databases">
        <authorList>
            <person name="Catto M.A."/>
            <person name="Jacobson A."/>
            <person name="Kennedy G."/>
            <person name="Labadie P."/>
            <person name="Hunt B.G."/>
            <person name="Srinivasan R."/>
        </authorList>
    </citation>
    <scope>NUCLEOTIDE SEQUENCE</scope>
    <source>
        <strain evidence="2">PL_HMW_Pooled</strain>
        <tissue evidence="2">Head</tissue>
    </source>
</reference>
<gene>
    <name evidence="2" type="ORF">KUF71_002364</name>
</gene>
<comment type="caution">
    <text evidence="2">The sequence shown here is derived from an EMBL/GenBank/DDBJ whole genome shotgun (WGS) entry which is preliminary data.</text>
</comment>
<evidence type="ECO:0000313" key="2">
    <source>
        <dbReference type="EMBL" id="KAK3924034.1"/>
    </source>
</evidence>